<evidence type="ECO:0008006" key="4">
    <source>
        <dbReference type="Google" id="ProtNLM"/>
    </source>
</evidence>
<protein>
    <recommendedName>
        <fullName evidence="4">MARVEL domain-containing protein</fullName>
    </recommendedName>
</protein>
<keyword evidence="1" id="KW-1133">Transmembrane helix</keyword>
<dbReference type="AlphaFoldDB" id="A0A067TPD7"/>
<dbReference type="OrthoDB" id="3226059at2759"/>
<gene>
    <name evidence="2" type="ORF">GALMADRAFT_51847</name>
</gene>
<dbReference type="EMBL" id="KL142367">
    <property type="protein sequence ID" value="KDR85016.1"/>
    <property type="molecule type" value="Genomic_DNA"/>
</dbReference>
<feature type="transmembrane region" description="Helical" evidence="1">
    <location>
        <begin position="12"/>
        <end position="33"/>
    </location>
</feature>
<reference evidence="3" key="1">
    <citation type="journal article" date="2014" name="Proc. Natl. Acad. Sci. U.S.A.">
        <title>Extensive sampling of basidiomycete genomes demonstrates inadequacy of the white-rot/brown-rot paradigm for wood decay fungi.</title>
        <authorList>
            <person name="Riley R."/>
            <person name="Salamov A.A."/>
            <person name="Brown D.W."/>
            <person name="Nagy L.G."/>
            <person name="Floudas D."/>
            <person name="Held B.W."/>
            <person name="Levasseur A."/>
            <person name="Lombard V."/>
            <person name="Morin E."/>
            <person name="Otillar R."/>
            <person name="Lindquist E.A."/>
            <person name="Sun H."/>
            <person name="LaButti K.M."/>
            <person name="Schmutz J."/>
            <person name="Jabbour D."/>
            <person name="Luo H."/>
            <person name="Baker S.E."/>
            <person name="Pisabarro A.G."/>
            <person name="Walton J.D."/>
            <person name="Blanchette R.A."/>
            <person name="Henrissat B."/>
            <person name="Martin F."/>
            <person name="Cullen D."/>
            <person name="Hibbett D.S."/>
            <person name="Grigoriev I.V."/>
        </authorList>
    </citation>
    <scope>NUCLEOTIDE SEQUENCE [LARGE SCALE GENOMIC DNA]</scope>
    <source>
        <strain evidence="3">CBS 339.88</strain>
    </source>
</reference>
<organism evidence="2 3">
    <name type="scientific">Galerina marginata (strain CBS 339.88)</name>
    <dbReference type="NCBI Taxonomy" id="685588"/>
    <lineage>
        <taxon>Eukaryota</taxon>
        <taxon>Fungi</taxon>
        <taxon>Dikarya</taxon>
        <taxon>Basidiomycota</taxon>
        <taxon>Agaricomycotina</taxon>
        <taxon>Agaricomycetes</taxon>
        <taxon>Agaricomycetidae</taxon>
        <taxon>Agaricales</taxon>
        <taxon>Agaricineae</taxon>
        <taxon>Strophariaceae</taxon>
        <taxon>Galerina</taxon>
    </lineage>
</organism>
<accession>A0A067TPD7</accession>
<feature type="transmembrane region" description="Helical" evidence="1">
    <location>
        <begin position="128"/>
        <end position="148"/>
    </location>
</feature>
<dbReference type="HOGENOM" id="CLU_109463_1_0_1"/>
<keyword evidence="3" id="KW-1185">Reference proteome</keyword>
<keyword evidence="1" id="KW-0472">Membrane</keyword>
<name>A0A067TPD7_GALM3</name>
<proteinExistence type="predicted"/>
<evidence type="ECO:0000313" key="2">
    <source>
        <dbReference type="EMBL" id="KDR85016.1"/>
    </source>
</evidence>
<dbReference type="Proteomes" id="UP000027222">
    <property type="component" value="Unassembled WGS sequence"/>
</dbReference>
<feature type="transmembrane region" description="Helical" evidence="1">
    <location>
        <begin position="77"/>
        <end position="98"/>
    </location>
</feature>
<evidence type="ECO:0000256" key="1">
    <source>
        <dbReference type="SAM" id="Phobius"/>
    </source>
</evidence>
<sequence length="169" mass="18791">MPFLEAHYHPFLFAMMTLSGMAELGLTSFLISAGNENGTWPSPRYHSLLIMFCFNAAWTTLFSTTYMLWYVDGASHFLANVASSVIWLLVTSALWGTAAGIMHNTRSGGDCARRATISRCRQSLTVEALGWTEFGLCALTLIATCLWVHSSSWRRRQHCDGASDSQRLV</sequence>
<evidence type="ECO:0000313" key="3">
    <source>
        <dbReference type="Proteomes" id="UP000027222"/>
    </source>
</evidence>
<feature type="transmembrane region" description="Helical" evidence="1">
    <location>
        <begin position="45"/>
        <end position="70"/>
    </location>
</feature>
<keyword evidence="1" id="KW-0812">Transmembrane</keyword>